<accession>A0A0C4DNL2</accession>
<organism evidence="6 7">
    <name type="scientific">Magnaporthiopsis poae (strain ATCC 64411 / 73-15)</name>
    <name type="common">Kentucky bluegrass fungus</name>
    <name type="synonym">Magnaporthe poae</name>
    <dbReference type="NCBI Taxonomy" id="644358"/>
    <lineage>
        <taxon>Eukaryota</taxon>
        <taxon>Fungi</taxon>
        <taxon>Dikarya</taxon>
        <taxon>Ascomycota</taxon>
        <taxon>Pezizomycotina</taxon>
        <taxon>Sordariomycetes</taxon>
        <taxon>Sordariomycetidae</taxon>
        <taxon>Magnaporthales</taxon>
        <taxon>Magnaporthaceae</taxon>
        <taxon>Magnaporthiopsis</taxon>
    </lineage>
</organism>
<evidence type="ECO:0000256" key="2">
    <source>
        <dbReference type="SAM" id="SignalP"/>
    </source>
</evidence>
<evidence type="ECO:0000259" key="3">
    <source>
        <dbReference type="Pfam" id="PF00144"/>
    </source>
</evidence>
<proteinExistence type="inferred from homology"/>
<dbReference type="EMBL" id="GL876966">
    <property type="protein sequence ID" value="KLU82331.1"/>
    <property type="molecule type" value="Genomic_DNA"/>
</dbReference>
<evidence type="ECO:0000313" key="5">
    <source>
        <dbReference type="EMBL" id="KLU82331.1"/>
    </source>
</evidence>
<reference evidence="7" key="2">
    <citation type="submission" date="2010-05" db="EMBL/GenBank/DDBJ databases">
        <title>The genome sequence of Magnaporthe poae strain ATCC 64411.</title>
        <authorList>
            <person name="Ma L.-J."/>
            <person name="Dead R."/>
            <person name="Young S."/>
            <person name="Zeng Q."/>
            <person name="Koehrsen M."/>
            <person name="Alvarado L."/>
            <person name="Berlin A."/>
            <person name="Chapman S.B."/>
            <person name="Chen Z."/>
            <person name="Freedman E."/>
            <person name="Gellesch M."/>
            <person name="Goldberg J."/>
            <person name="Griggs A."/>
            <person name="Gujja S."/>
            <person name="Heilman E.R."/>
            <person name="Heiman D."/>
            <person name="Hepburn T."/>
            <person name="Howarth C."/>
            <person name="Jen D."/>
            <person name="Larson L."/>
            <person name="Mehta T."/>
            <person name="Neiman D."/>
            <person name="Pearson M."/>
            <person name="Roberts A."/>
            <person name="Saif S."/>
            <person name="Shea T."/>
            <person name="Shenoy N."/>
            <person name="Sisk P."/>
            <person name="Stolte C."/>
            <person name="Sykes S."/>
            <person name="Walk T."/>
            <person name="White J."/>
            <person name="Yandava C."/>
            <person name="Haas B."/>
            <person name="Nusbaum C."/>
            <person name="Birren B."/>
        </authorList>
    </citation>
    <scope>NUCLEOTIDE SEQUENCE [LARGE SCALE GENOMIC DNA]</scope>
    <source>
        <strain evidence="7">ATCC 64411 / 73-15</strain>
    </source>
</reference>
<dbReference type="VEuPathDB" id="FungiDB:MAPG_01404"/>
<dbReference type="Proteomes" id="UP000011715">
    <property type="component" value="Unassembled WGS sequence"/>
</dbReference>
<feature type="signal peptide" evidence="2">
    <location>
        <begin position="1"/>
        <end position="25"/>
    </location>
</feature>
<dbReference type="InterPro" id="IPR001466">
    <property type="entry name" value="Beta-lactam-related"/>
</dbReference>
<dbReference type="PANTHER" id="PTHR22935:SF95">
    <property type="entry name" value="BETA-LACTAMASE-LIKE 1-RELATED"/>
    <property type="match status" value="1"/>
</dbReference>
<dbReference type="Gene3D" id="3.40.710.10">
    <property type="entry name" value="DD-peptidase/beta-lactamase superfamily"/>
    <property type="match status" value="1"/>
</dbReference>
<name>A0A0C4DNL2_MAGP6</name>
<dbReference type="Pfam" id="PF26335">
    <property type="entry name" value="ARB_00930_C"/>
    <property type="match status" value="1"/>
</dbReference>
<dbReference type="SUPFAM" id="SSF56601">
    <property type="entry name" value="beta-lactamase/transpeptidase-like"/>
    <property type="match status" value="1"/>
</dbReference>
<dbReference type="InterPro" id="IPR051478">
    <property type="entry name" value="Beta-lactamase-like_AB/R"/>
</dbReference>
<dbReference type="STRING" id="644358.A0A0C4DNL2"/>
<evidence type="ECO:0000259" key="4">
    <source>
        <dbReference type="Pfam" id="PF26335"/>
    </source>
</evidence>
<reference evidence="5" key="3">
    <citation type="submission" date="2011-03" db="EMBL/GenBank/DDBJ databases">
        <title>Annotation of Magnaporthe poae ATCC 64411.</title>
        <authorList>
            <person name="Ma L.-J."/>
            <person name="Dead R."/>
            <person name="Young S.K."/>
            <person name="Zeng Q."/>
            <person name="Gargeya S."/>
            <person name="Fitzgerald M."/>
            <person name="Haas B."/>
            <person name="Abouelleil A."/>
            <person name="Alvarado L."/>
            <person name="Arachchi H.M."/>
            <person name="Berlin A."/>
            <person name="Brown A."/>
            <person name="Chapman S.B."/>
            <person name="Chen Z."/>
            <person name="Dunbar C."/>
            <person name="Freedman E."/>
            <person name="Gearin G."/>
            <person name="Gellesch M."/>
            <person name="Goldberg J."/>
            <person name="Griggs A."/>
            <person name="Gujja S."/>
            <person name="Heiman D."/>
            <person name="Howarth C."/>
            <person name="Larson L."/>
            <person name="Lui A."/>
            <person name="MacDonald P.J.P."/>
            <person name="Mehta T."/>
            <person name="Montmayeur A."/>
            <person name="Murphy C."/>
            <person name="Neiman D."/>
            <person name="Pearson M."/>
            <person name="Priest M."/>
            <person name="Roberts A."/>
            <person name="Saif S."/>
            <person name="Shea T."/>
            <person name="Shenoy N."/>
            <person name="Sisk P."/>
            <person name="Stolte C."/>
            <person name="Sykes S."/>
            <person name="Yandava C."/>
            <person name="Wortman J."/>
            <person name="Nusbaum C."/>
            <person name="Birren B."/>
        </authorList>
    </citation>
    <scope>NUCLEOTIDE SEQUENCE</scope>
    <source>
        <strain evidence="5">ATCC 64411</strain>
    </source>
</reference>
<dbReference type="OMA" id="VIREDWR"/>
<feature type="chain" id="PRO_5009385157" evidence="2">
    <location>
        <begin position="26"/>
        <end position="603"/>
    </location>
</feature>
<protein>
    <submittedName>
        <fullName evidence="5 6">Uncharacterized protein</fullName>
    </submittedName>
</protein>
<comment type="similarity">
    <text evidence="1">Belongs to the beta-lactamase family.</text>
</comment>
<dbReference type="PANTHER" id="PTHR22935">
    <property type="entry name" value="PENICILLIN-BINDING PROTEIN"/>
    <property type="match status" value="1"/>
</dbReference>
<dbReference type="EnsemblFungi" id="MAPG_01404T0">
    <property type="protein sequence ID" value="MAPG_01404T0"/>
    <property type="gene ID" value="MAPG_01404"/>
</dbReference>
<dbReference type="InterPro" id="IPR058664">
    <property type="entry name" value="ARB_00930-like_C"/>
</dbReference>
<evidence type="ECO:0000313" key="7">
    <source>
        <dbReference type="Proteomes" id="UP000011715"/>
    </source>
</evidence>
<feature type="domain" description="Beta-lactamase-related" evidence="3">
    <location>
        <begin position="105"/>
        <end position="412"/>
    </location>
</feature>
<keyword evidence="7" id="KW-1185">Reference proteome</keyword>
<keyword evidence="2" id="KW-0732">Signal</keyword>
<dbReference type="eggNOG" id="ENOG502RX9C">
    <property type="taxonomic scope" value="Eukaryota"/>
</dbReference>
<reference evidence="6" key="4">
    <citation type="journal article" date="2015" name="G3 (Bethesda)">
        <title>Genome sequences of three phytopathogenic species of the Magnaporthaceae family of fungi.</title>
        <authorList>
            <person name="Okagaki L.H."/>
            <person name="Nunes C.C."/>
            <person name="Sailsbery J."/>
            <person name="Clay B."/>
            <person name="Brown D."/>
            <person name="John T."/>
            <person name="Oh Y."/>
            <person name="Young N."/>
            <person name="Fitzgerald M."/>
            <person name="Haas B.J."/>
            <person name="Zeng Q."/>
            <person name="Young S."/>
            <person name="Adiconis X."/>
            <person name="Fan L."/>
            <person name="Levin J.Z."/>
            <person name="Mitchell T.K."/>
            <person name="Okubara P.A."/>
            <person name="Farman M.L."/>
            <person name="Kohn L.M."/>
            <person name="Birren B."/>
            <person name="Ma L.-J."/>
            <person name="Dean R.A."/>
        </authorList>
    </citation>
    <scope>NUCLEOTIDE SEQUENCE</scope>
    <source>
        <strain evidence="6">ATCC 64411 / 73-15</strain>
    </source>
</reference>
<dbReference type="EMBL" id="ADBL01000338">
    <property type="status" value="NOT_ANNOTATED_CDS"/>
    <property type="molecule type" value="Genomic_DNA"/>
</dbReference>
<evidence type="ECO:0000313" key="6">
    <source>
        <dbReference type="EnsemblFungi" id="MAPG_01404T0"/>
    </source>
</evidence>
<feature type="domain" description="Beta-lactamase-like ARB-00930-like C-terminal" evidence="4">
    <location>
        <begin position="435"/>
        <end position="594"/>
    </location>
</feature>
<dbReference type="OrthoDB" id="10250282at2759"/>
<dbReference type="Pfam" id="PF00144">
    <property type="entry name" value="Beta-lactamase"/>
    <property type="match status" value="1"/>
</dbReference>
<evidence type="ECO:0000256" key="1">
    <source>
        <dbReference type="ARBA" id="ARBA00038473"/>
    </source>
</evidence>
<reference evidence="5" key="1">
    <citation type="submission" date="2010-05" db="EMBL/GenBank/DDBJ databases">
        <title>The Genome Sequence of Magnaporthe poae strain ATCC 64411.</title>
        <authorList>
            <consortium name="The Broad Institute Genome Sequencing Platform"/>
            <consortium name="Broad Institute Genome Sequencing Center for Infectious Disease"/>
            <person name="Ma L.-J."/>
            <person name="Dead R."/>
            <person name="Young S."/>
            <person name="Zeng Q."/>
            <person name="Koehrsen M."/>
            <person name="Alvarado L."/>
            <person name="Berlin A."/>
            <person name="Chapman S.B."/>
            <person name="Chen Z."/>
            <person name="Freedman E."/>
            <person name="Gellesch M."/>
            <person name="Goldberg J."/>
            <person name="Griggs A."/>
            <person name="Gujja S."/>
            <person name="Heilman E.R."/>
            <person name="Heiman D."/>
            <person name="Hepburn T."/>
            <person name="Howarth C."/>
            <person name="Jen D."/>
            <person name="Larson L."/>
            <person name="Mehta T."/>
            <person name="Neiman D."/>
            <person name="Pearson M."/>
            <person name="Roberts A."/>
            <person name="Saif S."/>
            <person name="Shea T."/>
            <person name="Shenoy N."/>
            <person name="Sisk P."/>
            <person name="Stolte C."/>
            <person name="Sykes S."/>
            <person name="Walk T."/>
            <person name="White J."/>
            <person name="Yandava C."/>
            <person name="Haas B."/>
            <person name="Nusbaum C."/>
            <person name="Birren B."/>
        </authorList>
    </citation>
    <scope>NUCLEOTIDE SEQUENCE</scope>
    <source>
        <strain evidence="5">ATCC 64411</strain>
    </source>
</reference>
<dbReference type="AlphaFoldDB" id="A0A0C4DNL2"/>
<gene>
    <name evidence="5" type="ORF">MAPG_01404</name>
</gene>
<reference evidence="6" key="5">
    <citation type="submission" date="2015-06" db="UniProtKB">
        <authorList>
            <consortium name="EnsemblFungi"/>
        </authorList>
    </citation>
    <scope>IDENTIFICATION</scope>
    <source>
        <strain evidence="6">ATCC 64411</strain>
    </source>
</reference>
<sequence length="603" mass="65340">MVHIMRHRRGLVPALLAAAAAIAGALECRPQGPILPRPNLTKSQSFQKATRELQEVLDGAIRGKIRAGWEVPNTTISLAFVSKDQPAPGIPLWEYHHLAANTFLGTRRVDRNSQYQIGSISKAITDAVLIRSGINLDDPITKYIPGLSGPAPIPWETITLRGLASHLSGIPPNYGGSESFLLRGFYESLGLPHITPRDYLMCDVIGLNYGCSRPQYVVGLRAARPVAPPMSRPVYSNVAFTLLAYAMGLMRDQEYPALLYEYITGPLQMTSTYPSPGLSYWNSTIPPVHNSWGAYFGDATPGGGLVSSLADLSKFLHAILTYSIFDNPADVREWLQPRSFTGSPHSFFGMPWEIYRPPPQALFSKTYDAGTGHGGHTVTIATKDGAVFGYRSRMSIIDEYGVGIVLLAGGDSSSAVTAISGAMLSVLVPAVEAAAREQAVELGYTGTFRNGCGGPSFSATLALDGTSLVLQSLSRAGKDIIAALLEMFGVTYGTLVPNYRPGSLLRLYPAEVSTRETLNGKPVIREDWRLVWDVTRKSSSELPGTGVGTYDCLAWEAVDWIYYGSESVDRIVFVKDAESGEVLGLEVPFLRASAFKDESWCSS</sequence>
<dbReference type="InterPro" id="IPR012338">
    <property type="entry name" value="Beta-lactam/transpept-like"/>
</dbReference>